<feature type="compositionally biased region" description="Basic and acidic residues" evidence="1">
    <location>
        <begin position="20"/>
        <end position="42"/>
    </location>
</feature>
<dbReference type="InterPro" id="IPR036680">
    <property type="entry name" value="SPOR-like_sf"/>
</dbReference>
<organism evidence="3 4">
    <name type="scientific">Cytobacillus purgationiresistens</name>
    <dbReference type="NCBI Taxonomy" id="863449"/>
    <lineage>
        <taxon>Bacteria</taxon>
        <taxon>Bacillati</taxon>
        <taxon>Bacillota</taxon>
        <taxon>Bacilli</taxon>
        <taxon>Bacillales</taxon>
        <taxon>Bacillaceae</taxon>
        <taxon>Cytobacillus</taxon>
    </lineage>
</organism>
<evidence type="ECO:0000313" key="4">
    <source>
        <dbReference type="Proteomes" id="UP001238088"/>
    </source>
</evidence>
<keyword evidence="2" id="KW-0812">Transmembrane</keyword>
<dbReference type="Proteomes" id="UP001238088">
    <property type="component" value="Unassembled WGS sequence"/>
</dbReference>
<gene>
    <name evidence="3" type="ORF">J2S17_001856</name>
</gene>
<keyword evidence="2" id="KW-0472">Membrane</keyword>
<sequence>MDKHDGKKTITIKINGNKQSFEERDKKSETVINEEKAKRQSETEENEEFASIEAAASKETETGDNFDWILPEDGMSETNWEESVKAKQSPIKKTNKGTLLASKSARKSKSHFNFSIFFTILLAIILGTGIGIMMLNLVKAEQAGGEAQTTPVTGMQDEGKQAVAATGKEAADIQAITTYVVQGGVFSNKESADGEKKTYAEKGMPALVKDMNGNQVIFIGIADSIENAKEVGKHLENKGVNVFAKEYNIEGGTVSNLSAEEKKMLELLPQIFTDLTTVATEGMLKGKLADSTVEKLKGNEASIKGINQTKLKNENIIAVNESIIKAVEQAGAFQTSADADALTQLQQHLLSFLSVYQKISEA</sequence>
<protein>
    <submittedName>
        <fullName evidence="3">Stage II sporulation protein B</fullName>
    </submittedName>
</protein>
<dbReference type="EMBL" id="JAUSUB010000006">
    <property type="protein sequence ID" value="MDQ0269984.1"/>
    <property type="molecule type" value="Genomic_DNA"/>
</dbReference>
<evidence type="ECO:0000313" key="3">
    <source>
        <dbReference type="EMBL" id="MDQ0269984.1"/>
    </source>
</evidence>
<name>A0ABU0AFF1_9BACI</name>
<comment type="caution">
    <text evidence="3">The sequence shown here is derived from an EMBL/GenBank/DDBJ whole genome shotgun (WGS) entry which is preliminary data.</text>
</comment>
<feature type="compositionally biased region" description="Low complexity" evidence="1">
    <location>
        <begin position="9"/>
        <end position="18"/>
    </location>
</feature>
<feature type="region of interest" description="Disordered" evidence="1">
    <location>
        <begin position="1"/>
        <end position="65"/>
    </location>
</feature>
<dbReference type="RefSeq" id="WP_307473993.1">
    <property type="nucleotide sequence ID" value="NZ_JAUSUB010000006.1"/>
</dbReference>
<feature type="transmembrane region" description="Helical" evidence="2">
    <location>
        <begin position="112"/>
        <end position="135"/>
    </location>
</feature>
<evidence type="ECO:0000256" key="1">
    <source>
        <dbReference type="SAM" id="MobiDB-lite"/>
    </source>
</evidence>
<dbReference type="Gene3D" id="3.30.70.1070">
    <property type="entry name" value="Sporulation related repeat"/>
    <property type="match status" value="1"/>
</dbReference>
<evidence type="ECO:0000256" key="2">
    <source>
        <dbReference type="SAM" id="Phobius"/>
    </source>
</evidence>
<keyword evidence="2" id="KW-1133">Transmembrane helix</keyword>
<dbReference type="SUPFAM" id="SSF110997">
    <property type="entry name" value="Sporulation related repeat"/>
    <property type="match status" value="1"/>
</dbReference>
<accession>A0ABU0AFF1</accession>
<proteinExistence type="predicted"/>
<keyword evidence="4" id="KW-1185">Reference proteome</keyword>
<reference evidence="3 4" key="1">
    <citation type="submission" date="2023-07" db="EMBL/GenBank/DDBJ databases">
        <title>Genomic Encyclopedia of Type Strains, Phase IV (KMG-IV): sequencing the most valuable type-strain genomes for metagenomic binning, comparative biology and taxonomic classification.</title>
        <authorList>
            <person name="Goeker M."/>
        </authorList>
    </citation>
    <scope>NUCLEOTIDE SEQUENCE [LARGE SCALE GENOMIC DNA]</scope>
    <source>
        <strain evidence="3 4">DSM 23494</strain>
    </source>
</reference>